<dbReference type="UniPathway" id="UPA00049">
    <property type="reaction ID" value="UER00059"/>
</dbReference>
<dbReference type="InterPro" id="IPR045865">
    <property type="entry name" value="ACT-like_dom_sf"/>
</dbReference>
<comment type="pathway">
    <text evidence="1 8">Amino-acid biosynthesis; L-isoleucine biosynthesis; L-isoleucine from 2-oxobutanoate: step 1/4.</text>
</comment>
<evidence type="ECO:0000259" key="9">
    <source>
        <dbReference type="PROSITE" id="PS51671"/>
    </source>
</evidence>
<evidence type="ECO:0000256" key="5">
    <source>
        <dbReference type="ARBA" id="ARBA00022605"/>
    </source>
</evidence>
<dbReference type="AlphaFoldDB" id="A0A3A4PD66"/>
<dbReference type="NCBIfam" id="NF008864">
    <property type="entry name" value="PRK11895.1"/>
    <property type="match status" value="1"/>
</dbReference>
<dbReference type="SUPFAM" id="SSF55021">
    <property type="entry name" value="ACT-like"/>
    <property type="match status" value="2"/>
</dbReference>
<keyword evidence="6 8" id="KW-0100">Branched-chain amino acid biosynthesis</keyword>
<dbReference type="Pfam" id="PF22629">
    <property type="entry name" value="ACT_AHAS_ss"/>
    <property type="match status" value="1"/>
</dbReference>
<comment type="subunit">
    <text evidence="4 8">Dimer of large and small chains.</text>
</comment>
<evidence type="ECO:0000313" key="10">
    <source>
        <dbReference type="EMBL" id="RJP25941.1"/>
    </source>
</evidence>
<dbReference type="PROSITE" id="PS51671">
    <property type="entry name" value="ACT"/>
    <property type="match status" value="1"/>
</dbReference>
<evidence type="ECO:0000256" key="7">
    <source>
        <dbReference type="ARBA" id="ARBA00048670"/>
    </source>
</evidence>
<comment type="catalytic activity">
    <reaction evidence="7 8">
        <text>2 pyruvate + H(+) = (2S)-2-acetolactate + CO2</text>
        <dbReference type="Rhea" id="RHEA:25249"/>
        <dbReference type="ChEBI" id="CHEBI:15361"/>
        <dbReference type="ChEBI" id="CHEBI:15378"/>
        <dbReference type="ChEBI" id="CHEBI:16526"/>
        <dbReference type="ChEBI" id="CHEBI:58476"/>
        <dbReference type="EC" id="2.2.1.6"/>
    </reaction>
</comment>
<reference evidence="10 11" key="1">
    <citation type="journal article" date="2017" name="ISME J.">
        <title>Energy and carbon metabolisms in a deep terrestrial subsurface fluid microbial community.</title>
        <authorList>
            <person name="Momper L."/>
            <person name="Jungbluth S.P."/>
            <person name="Lee M.D."/>
            <person name="Amend J.P."/>
        </authorList>
    </citation>
    <scope>NUCLEOTIDE SEQUENCE [LARGE SCALE GENOMIC DNA]</scope>
    <source>
        <strain evidence="10">SURF_5</strain>
    </source>
</reference>
<evidence type="ECO:0000256" key="1">
    <source>
        <dbReference type="ARBA" id="ARBA00004974"/>
    </source>
</evidence>
<dbReference type="GO" id="GO:1990610">
    <property type="term" value="F:acetolactate synthase regulator activity"/>
    <property type="evidence" value="ECO:0007669"/>
    <property type="project" value="UniProtKB-UniRule"/>
</dbReference>
<sequence>MKHTISVLVENQFGVLARISGLFSGRGFNIDSLSVGETEDPTVSRITLVVKGDDMIIEQVIKQLNRLVDVIKVSDLTKDDFIDSELALIKIPCDGKTRSEIMQIVDIYRGRIVDVALRSLTVELSGSEENVRGIMDLLQEFGKLEVVRSGKIAISRDRKNTRGNNHK</sequence>
<dbReference type="GO" id="GO:0009099">
    <property type="term" value="P:L-valine biosynthetic process"/>
    <property type="evidence" value="ECO:0007669"/>
    <property type="project" value="UniProtKB-UniRule"/>
</dbReference>
<accession>A0A3A4PD66</accession>
<dbReference type="UniPathway" id="UPA00047">
    <property type="reaction ID" value="UER00055"/>
</dbReference>
<dbReference type="Gene3D" id="3.30.70.1150">
    <property type="entry name" value="ACT-like. Chain A, domain 2"/>
    <property type="match status" value="1"/>
</dbReference>
<dbReference type="GO" id="GO:0009097">
    <property type="term" value="P:isoleucine biosynthetic process"/>
    <property type="evidence" value="ECO:0007669"/>
    <property type="project" value="UniProtKB-UniRule"/>
</dbReference>
<dbReference type="GO" id="GO:0005829">
    <property type="term" value="C:cytosol"/>
    <property type="evidence" value="ECO:0007669"/>
    <property type="project" value="TreeGrafter"/>
</dbReference>
<dbReference type="Pfam" id="PF10369">
    <property type="entry name" value="ALS_ss_C"/>
    <property type="match status" value="1"/>
</dbReference>
<comment type="similarity">
    <text evidence="3 8">Belongs to the acetolactate synthase small subunit family.</text>
</comment>
<dbReference type="InterPro" id="IPR019455">
    <property type="entry name" value="Acetolactate_synth_ssu_C"/>
</dbReference>
<dbReference type="PANTHER" id="PTHR30239">
    <property type="entry name" value="ACETOLACTATE SYNTHASE SMALL SUBUNIT"/>
    <property type="match status" value="1"/>
</dbReference>
<dbReference type="EMBL" id="QZKU01000016">
    <property type="protein sequence ID" value="RJP25941.1"/>
    <property type="molecule type" value="Genomic_DNA"/>
</dbReference>
<evidence type="ECO:0000256" key="6">
    <source>
        <dbReference type="ARBA" id="ARBA00023304"/>
    </source>
</evidence>
<dbReference type="Proteomes" id="UP000265882">
    <property type="component" value="Unassembled WGS sequence"/>
</dbReference>
<dbReference type="InterPro" id="IPR039557">
    <property type="entry name" value="AHAS_ACT"/>
</dbReference>
<evidence type="ECO:0000256" key="3">
    <source>
        <dbReference type="ARBA" id="ARBA00006341"/>
    </source>
</evidence>
<dbReference type="PANTHER" id="PTHR30239:SF0">
    <property type="entry name" value="ACETOLACTATE SYNTHASE SMALL SUBUNIT 1, CHLOROPLASTIC"/>
    <property type="match status" value="1"/>
</dbReference>
<dbReference type="EC" id="2.2.1.6" evidence="8"/>
<dbReference type="FunFam" id="3.30.70.260:FF:000001">
    <property type="entry name" value="Acetolactate synthase, small subunit"/>
    <property type="match status" value="1"/>
</dbReference>
<gene>
    <name evidence="10" type="primary">ilvN</name>
    <name evidence="10" type="ORF">C4520_01525</name>
</gene>
<dbReference type="InterPro" id="IPR054480">
    <property type="entry name" value="AHAS_small-like_ACT"/>
</dbReference>
<dbReference type="InterPro" id="IPR002912">
    <property type="entry name" value="ACT_dom"/>
</dbReference>
<comment type="caution">
    <text evidence="10">The sequence shown here is derived from an EMBL/GenBank/DDBJ whole genome shotgun (WGS) entry which is preliminary data.</text>
</comment>
<evidence type="ECO:0000313" key="11">
    <source>
        <dbReference type="Proteomes" id="UP000265882"/>
    </source>
</evidence>
<feature type="domain" description="ACT" evidence="9">
    <location>
        <begin position="4"/>
        <end position="78"/>
    </location>
</feature>
<comment type="pathway">
    <text evidence="2 8">Amino-acid biosynthesis; L-valine biosynthesis; L-valine from pyruvate: step 1/4.</text>
</comment>
<dbReference type="Gene3D" id="3.30.70.260">
    <property type="match status" value="1"/>
</dbReference>
<dbReference type="InterPro" id="IPR004789">
    <property type="entry name" value="Acetalactate_synth_ssu"/>
</dbReference>
<dbReference type="CDD" id="cd04878">
    <property type="entry name" value="ACT_AHAS"/>
    <property type="match status" value="1"/>
</dbReference>
<dbReference type="GO" id="GO:0003984">
    <property type="term" value="F:acetolactate synthase activity"/>
    <property type="evidence" value="ECO:0007669"/>
    <property type="project" value="UniProtKB-UniRule"/>
</dbReference>
<evidence type="ECO:0000256" key="8">
    <source>
        <dbReference type="RuleBase" id="RU368092"/>
    </source>
</evidence>
<name>A0A3A4PD66_ABYX5</name>
<evidence type="ECO:0000256" key="2">
    <source>
        <dbReference type="ARBA" id="ARBA00005025"/>
    </source>
</evidence>
<proteinExistence type="inferred from homology"/>
<keyword evidence="8 10" id="KW-0808">Transferase</keyword>
<keyword evidence="5 8" id="KW-0028">Amino-acid biosynthesis</keyword>
<protein>
    <recommendedName>
        <fullName evidence="8">Acetolactate synthase small subunit</fullName>
        <shortName evidence="8">AHAS</shortName>
        <shortName evidence="8">ALS</shortName>
        <ecNumber evidence="8">2.2.1.6</ecNumber>
    </recommendedName>
    <alternativeName>
        <fullName evidence="8">Acetohydroxy-acid synthase small subunit</fullName>
    </alternativeName>
</protein>
<organism evidence="10 11">
    <name type="scientific">Abyssobacteria bacterium (strain SURF_5)</name>
    <dbReference type="NCBI Taxonomy" id="2093360"/>
    <lineage>
        <taxon>Bacteria</taxon>
        <taxon>Pseudomonadati</taxon>
        <taxon>Candidatus Hydrogenedentota</taxon>
        <taxon>Candidatus Abyssobacteria</taxon>
    </lineage>
</organism>
<dbReference type="InterPro" id="IPR027271">
    <property type="entry name" value="Acetolactate_synth/TF_NikR_C"/>
</dbReference>
<comment type="function">
    <text evidence="8">Catalyzes the conversion of 2 pyruvate molecules into acetolactate in the first common step of the biosynthetic pathway of the branched-amino acids such as leucine, isoleucine, and valine.</text>
</comment>
<dbReference type="NCBIfam" id="TIGR00119">
    <property type="entry name" value="acolac_sm"/>
    <property type="match status" value="1"/>
</dbReference>
<evidence type="ECO:0000256" key="4">
    <source>
        <dbReference type="ARBA" id="ARBA00011744"/>
    </source>
</evidence>